<organism evidence="1 2">
    <name type="scientific">Linnemannia gamsii</name>
    <dbReference type="NCBI Taxonomy" id="64522"/>
    <lineage>
        <taxon>Eukaryota</taxon>
        <taxon>Fungi</taxon>
        <taxon>Fungi incertae sedis</taxon>
        <taxon>Mucoromycota</taxon>
        <taxon>Mortierellomycotina</taxon>
        <taxon>Mortierellomycetes</taxon>
        <taxon>Mortierellales</taxon>
        <taxon>Mortierellaceae</taxon>
        <taxon>Linnemannia</taxon>
    </lineage>
</organism>
<dbReference type="Proteomes" id="UP001194696">
    <property type="component" value="Unassembled WGS sequence"/>
</dbReference>
<evidence type="ECO:0000313" key="1">
    <source>
        <dbReference type="EMBL" id="KAG0280755.1"/>
    </source>
</evidence>
<evidence type="ECO:0000313" key="2">
    <source>
        <dbReference type="Proteomes" id="UP001194696"/>
    </source>
</evidence>
<gene>
    <name evidence="1" type="ORF">BGZ96_001432</name>
</gene>
<dbReference type="EMBL" id="JAAAIM010001237">
    <property type="protein sequence ID" value="KAG0280755.1"/>
    <property type="molecule type" value="Genomic_DNA"/>
</dbReference>
<name>A0ABQ7JMG3_9FUNG</name>
<reference evidence="1 2" key="1">
    <citation type="journal article" date="2020" name="Fungal Divers.">
        <title>Resolving the Mortierellaceae phylogeny through synthesis of multi-gene phylogenetics and phylogenomics.</title>
        <authorList>
            <person name="Vandepol N."/>
            <person name="Liber J."/>
            <person name="Desiro A."/>
            <person name="Na H."/>
            <person name="Kennedy M."/>
            <person name="Barry K."/>
            <person name="Grigoriev I.V."/>
            <person name="Miller A.N."/>
            <person name="O'Donnell K."/>
            <person name="Stajich J.E."/>
            <person name="Bonito G."/>
        </authorList>
    </citation>
    <scope>NUCLEOTIDE SEQUENCE [LARGE SCALE GENOMIC DNA]</scope>
    <source>
        <strain evidence="1 2">AD045</strain>
    </source>
</reference>
<accession>A0ABQ7JMG3</accession>
<proteinExistence type="predicted"/>
<protein>
    <submittedName>
        <fullName evidence="1">Uncharacterized protein</fullName>
    </submittedName>
</protein>
<sequence>MVTSLFVWNVYYDRVWLRYDAADMPRDPLMSCSGVPTKLHMFYVVAASYRICEQCARISRPWGPQKYAALPLPVPEWSSDGSCISLIEGEESMIRLCLDCRRTYFEIYPELTPSEPQDSYLCKQDFRDCYHLGIKTVKTIKDRRWLPDLPNSDLFQDDWSIDRIARCGSWYSEREALEKARFLYGGDIDILTYEENPQHLITESKNKMDAYIKLASYIKANEMSIGMWLL</sequence>
<keyword evidence="2" id="KW-1185">Reference proteome</keyword>
<comment type="caution">
    <text evidence="1">The sequence shown here is derived from an EMBL/GenBank/DDBJ whole genome shotgun (WGS) entry which is preliminary data.</text>
</comment>